<dbReference type="Pfam" id="PF13545">
    <property type="entry name" value="HTH_Crp_2"/>
    <property type="match status" value="1"/>
</dbReference>
<evidence type="ECO:0000256" key="3">
    <source>
        <dbReference type="ARBA" id="ARBA00023163"/>
    </source>
</evidence>
<evidence type="ECO:0000313" key="7">
    <source>
        <dbReference type="EMBL" id="ACM31947.1"/>
    </source>
</evidence>
<dbReference type="PANTHER" id="PTHR24567:SF68">
    <property type="entry name" value="DNA-BINDING TRANSCRIPTIONAL DUAL REGULATOR CRP"/>
    <property type="match status" value="1"/>
</dbReference>
<dbReference type="InterPro" id="IPR018490">
    <property type="entry name" value="cNMP-bd_dom_sf"/>
</dbReference>
<proteinExistence type="predicted"/>
<dbReference type="KEGG" id="dia:Dtpsy_0464"/>
<name>A0A9J9UA55_ACIET</name>
<dbReference type="GO" id="GO:0005829">
    <property type="term" value="C:cytosol"/>
    <property type="evidence" value="ECO:0007669"/>
    <property type="project" value="TreeGrafter"/>
</dbReference>
<dbReference type="PANTHER" id="PTHR24567">
    <property type="entry name" value="CRP FAMILY TRANSCRIPTIONAL REGULATORY PROTEIN"/>
    <property type="match status" value="1"/>
</dbReference>
<reference evidence="7 8" key="1">
    <citation type="journal article" date="2010" name="J. Bacteriol.">
        <title>Completed genome sequence of the anaerobic iron-oxidizing bacterium Acidovorax ebreus strain TPSY.</title>
        <authorList>
            <person name="Byrne-Bailey K.G."/>
            <person name="Weber K.A."/>
            <person name="Chair A.H."/>
            <person name="Bose S."/>
            <person name="Knox T."/>
            <person name="Spanbauer T.L."/>
            <person name="Chertkov O."/>
            <person name="Coates J.D."/>
        </authorList>
    </citation>
    <scope>NUCLEOTIDE SEQUENCE [LARGE SCALE GENOMIC DNA]</scope>
    <source>
        <strain evidence="7 8">TPSY</strain>
    </source>
</reference>
<dbReference type="InterPro" id="IPR014710">
    <property type="entry name" value="RmlC-like_jellyroll"/>
</dbReference>
<evidence type="ECO:0000256" key="1">
    <source>
        <dbReference type="ARBA" id="ARBA00023015"/>
    </source>
</evidence>
<dbReference type="PROSITE" id="PS51063">
    <property type="entry name" value="HTH_CRP_2"/>
    <property type="match status" value="1"/>
</dbReference>
<feature type="domain" description="Cyclic nucleotide-binding" evidence="5">
    <location>
        <begin position="28"/>
        <end position="148"/>
    </location>
</feature>
<dbReference type="SUPFAM" id="SSF46785">
    <property type="entry name" value="Winged helix' DNA-binding domain"/>
    <property type="match status" value="1"/>
</dbReference>
<gene>
    <name evidence="7" type="ordered locus">Dtpsy_0464</name>
</gene>
<evidence type="ECO:0000256" key="2">
    <source>
        <dbReference type="ARBA" id="ARBA00023125"/>
    </source>
</evidence>
<organism evidence="7 8">
    <name type="scientific">Acidovorax ebreus (strain TPSY)</name>
    <name type="common">Diaphorobacter sp. (strain TPSY)</name>
    <dbReference type="NCBI Taxonomy" id="535289"/>
    <lineage>
        <taxon>Bacteria</taxon>
        <taxon>Pseudomonadati</taxon>
        <taxon>Pseudomonadota</taxon>
        <taxon>Betaproteobacteria</taxon>
        <taxon>Burkholderiales</taxon>
        <taxon>Comamonadaceae</taxon>
        <taxon>Diaphorobacter</taxon>
    </lineage>
</organism>
<dbReference type="InterPro" id="IPR000595">
    <property type="entry name" value="cNMP-bd_dom"/>
</dbReference>
<dbReference type="GO" id="GO:0003677">
    <property type="term" value="F:DNA binding"/>
    <property type="evidence" value="ECO:0007669"/>
    <property type="project" value="UniProtKB-KW"/>
</dbReference>
<protein>
    <submittedName>
        <fullName evidence="7">Transcriptional regulator, Crp/Fnr family</fullName>
    </submittedName>
</protein>
<dbReference type="AlphaFoldDB" id="A0A9J9UA55"/>
<evidence type="ECO:0000256" key="4">
    <source>
        <dbReference type="SAM" id="MobiDB-lite"/>
    </source>
</evidence>
<evidence type="ECO:0000259" key="6">
    <source>
        <dbReference type="PROSITE" id="PS51063"/>
    </source>
</evidence>
<accession>A0A9J9UA55</accession>
<dbReference type="GO" id="GO:0003700">
    <property type="term" value="F:DNA-binding transcription factor activity"/>
    <property type="evidence" value="ECO:0007669"/>
    <property type="project" value="TreeGrafter"/>
</dbReference>
<keyword evidence="8" id="KW-1185">Reference proteome</keyword>
<dbReference type="EMBL" id="CP001392">
    <property type="protein sequence ID" value="ACM31947.1"/>
    <property type="molecule type" value="Genomic_DNA"/>
</dbReference>
<dbReference type="Pfam" id="PF00027">
    <property type="entry name" value="cNMP_binding"/>
    <property type="match status" value="1"/>
</dbReference>
<dbReference type="SUPFAM" id="SSF51206">
    <property type="entry name" value="cAMP-binding domain-like"/>
    <property type="match status" value="1"/>
</dbReference>
<dbReference type="PROSITE" id="PS50042">
    <property type="entry name" value="CNMP_BINDING_3"/>
    <property type="match status" value="1"/>
</dbReference>
<dbReference type="Gene3D" id="2.60.120.10">
    <property type="entry name" value="Jelly Rolls"/>
    <property type="match status" value="1"/>
</dbReference>
<feature type="domain" description="HTH crp-type" evidence="6">
    <location>
        <begin position="143"/>
        <end position="232"/>
    </location>
</feature>
<dbReference type="InterPro" id="IPR036388">
    <property type="entry name" value="WH-like_DNA-bd_sf"/>
</dbReference>
<sequence>MLARMSQDASLHQRRRPPTAQELSGIPWMALLQPAERERAVAALAVGDAQPGDYVCRVGRPVTYWFGVVEGLLKMSADNADGLTMTFTGVPPGGWFGEGTAVKREPYRYNIQALRKSVVAGLPIDTFHWLLDHSIGFNRFVMNQLNERLAQFIAAREIDRLTNPDLRVARSLAALFNPVLYPGVGEVLRITQQELAYLVGLSRQRVNEALATLEAQGAIRVEYGGLRVLDLQALRTSLFRRMEPADADRPGPRRRASPRRAPADENEPAAMI</sequence>
<keyword evidence="1" id="KW-0805">Transcription regulation</keyword>
<keyword evidence="2" id="KW-0238">DNA-binding</keyword>
<evidence type="ECO:0000259" key="5">
    <source>
        <dbReference type="PROSITE" id="PS50042"/>
    </source>
</evidence>
<feature type="compositionally biased region" description="Basic and acidic residues" evidence="4">
    <location>
        <begin position="242"/>
        <end position="251"/>
    </location>
</feature>
<dbReference type="Proteomes" id="UP000000450">
    <property type="component" value="Chromosome"/>
</dbReference>
<feature type="region of interest" description="Disordered" evidence="4">
    <location>
        <begin position="1"/>
        <end position="20"/>
    </location>
</feature>
<dbReference type="SMART" id="SM00100">
    <property type="entry name" value="cNMP"/>
    <property type="match status" value="1"/>
</dbReference>
<dbReference type="InterPro" id="IPR050397">
    <property type="entry name" value="Env_Response_Regulators"/>
</dbReference>
<evidence type="ECO:0000313" key="8">
    <source>
        <dbReference type="Proteomes" id="UP000000450"/>
    </source>
</evidence>
<keyword evidence="3" id="KW-0804">Transcription</keyword>
<dbReference type="InterPro" id="IPR012318">
    <property type="entry name" value="HTH_CRP"/>
</dbReference>
<dbReference type="InterPro" id="IPR036390">
    <property type="entry name" value="WH_DNA-bd_sf"/>
</dbReference>
<dbReference type="CDD" id="cd00038">
    <property type="entry name" value="CAP_ED"/>
    <property type="match status" value="1"/>
</dbReference>
<feature type="region of interest" description="Disordered" evidence="4">
    <location>
        <begin position="242"/>
        <end position="272"/>
    </location>
</feature>
<dbReference type="SMART" id="SM00419">
    <property type="entry name" value="HTH_CRP"/>
    <property type="match status" value="1"/>
</dbReference>
<dbReference type="Gene3D" id="1.10.10.10">
    <property type="entry name" value="Winged helix-like DNA-binding domain superfamily/Winged helix DNA-binding domain"/>
    <property type="match status" value="1"/>
</dbReference>